<feature type="domain" description="Myb/SANT-like DNA-binding" evidence="2">
    <location>
        <begin position="45"/>
        <end position="133"/>
    </location>
</feature>
<evidence type="ECO:0000259" key="2">
    <source>
        <dbReference type="Pfam" id="PF13837"/>
    </source>
</evidence>
<proteinExistence type="predicted"/>
<reference evidence="3" key="1">
    <citation type="submission" date="2022-01" db="EMBL/GenBank/DDBJ databases">
        <authorList>
            <person name="King R."/>
        </authorList>
    </citation>
    <scope>NUCLEOTIDE SEQUENCE</scope>
</reference>
<dbReference type="EMBL" id="OU892277">
    <property type="protein sequence ID" value="CAH1121462.1"/>
    <property type="molecule type" value="Genomic_DNA"/>
</dbReference>
<sequence>MMFDDLNLGELGEFIIIQNASESQEKYIHPKEMEGTSSLMTTQFNWSQNHTKLFLDLYKKYKPKVGTSQIKTLKKLWEILALELNKILKTNITPGHCENRWRVLERAYKKHVDTMNKTGQGRKFFEYTDEMDEIFKGKRNVKPTILLSSTTVDAMPQDEDADVDQEIIEPSTSKTALETPARHENQNKIKRKTPVVNRNLTLASMKKDKKEYYEERLKIEREKIELQKEKLKVMKERNILCKERNEILKNQK</sequence>
<evidence type="ECO:0000313" key="3">
    <source>
        <dbReference type="EMBL" id="CAH1121462.1"/>
    </source>
</evidence>
<dbReference type="Proteomes" id="UP001152799">
    <property type="component" value="Chromosome 1"/>
</dbReference>
<dbReference type="AlphaFoldDB" id="A0A9P0DKH0"/>
<name>A0A9P0DKH0_9CUCU</name>
<evidence type="ECO:0000313" key="4">
    <source>
        <dbReference type="Proteomes" id="UP001152799"/>
    </source>
</evidence>
<keyword evidence="1" id="KW-0175">Coiled coil</keyword>
<dbReference type="InterPro" id="IPR044822">
    <property type="entry name" value="Myb_DNA-bind_4"/>
</dbReference>
<organism evidence="3 4">
    <name type="scientific">Ceutorhynchus assimilis</name>
    <name type="common">cabbage seed weevil</name>
    <dbReference type="NCBI Taxonomy" id="467358"/>
    <lineage>
        <taxon>Eukaryota</taxon>
        <taxon>Metazoa</taxon>
        <taxon>Ecdysozoa</taxon>
        <taxon>Arthropoda</taxon>
        <taxon>Hexapoda</taxon>
        <taxon>Insecta</taxon>
        <taxon>Pterygota</taxon>
        <taxon>Neoptera</taxon>
        <taxon>Endopterygota</taxon>
        <taxon>Coleoptera</taxon>
        <taxon>Polyphaga</taxon>
        <taxon>Cucujiformia</taxon>
        <taxon>Curculionidae</taxon>
        <taxon>Ceutorhynchinae</taxon>
        <taxon>Ceutorhynchus</taxon>
    </lineage>
</organism>
<dbReference type="Gene3D" id="1.10.10.60">
    <property type="entry name" value="Homeodomain-like"/>
    <property type="match status" value="1"/>
</dbReference>
<feature type="coiled-coil region" evidence="1">
    <location>
        <begin position="202"/>
        <end position="237"/>
    </location>
</feature>
<dbReference type="OrthoDB" id="10065625at2759"/>
<accession>A0A9P0DKH0</accession>
<gene>
    <name evidence="3" type="ORF">CEUTPL_LOCUS581</name>
</gene>
<evidence type="ECO:0000256" key="1">
    <source>
        <dbReference type="SAM" id="Coils"/>
    </source>
</evidence>
<keyword evidence="4" id="KW-1185">Reference proteome</keyword>
<dbReference type="Pfam" id="PF13837">
    <property type="entry name" value="Myb_DNA-bind_4"/>
    <property type="match status" value="1"/>
</dbReference>
<protein>
    <recommendedName>
        <fullName evidence="2">Myb/SANT-like DNA-binding domain-containing protein</fullName>
    </recommendedName>
</protein>